<reference evidence="5" key="1">
    <citation type="submission" date="2015-02" db="EMBL/GenBank/DDBJ databases">
        <title>Description and complete genome sequence of the first cultured representative of the subdivision 5 of the Verrucomicrobia phylum.</title>
        <authorList>
            <person name="Spring S."/>
            <person name="Bunk B."/>
            <person name="Sproer C."/>
            <person name="Klenk H.-P."/>
        </authorList>
    </citation>
    <scope>NUCLEOTIDE SEQUENCE [LARGE SCALE GENOMIC DNA]</scope>
    <source>
        <strain evidence="5">L21-Fru-AB</strain>
    </source>
</reference>
<feature type="region of interest" description="Disordered" evidence="1">
    <location>
        <begin position="28"/>
        <end position="70"/>
    </location>
</feature>
<evidence type="ECO:0000256" key="2">
    <source>
        <dbReference type="SAM" id="SignalP"/>
    </source>
</evidence>
<dbReference type="OrthoDB" id="9804083at2"/>
<evidence type="ECO:0000313" key="5">
    <source>
        <dbReference type="Proteomes" id="UP000035268"/>
    </source>
</evidence>
<dbReference type="AlphaFoldDB" id="A0A0G3EF35"/>
<feature type="domain" description="DUF4159" evidence="3">
    <location>
        <begin position="96"/>
        <end position="279"/>
    </location>
</feature>
<dbReference type="KEGG" id="vbl:L21SP4_00094"/>
<dbReference type="Gene3D" id="3.40.50.12140">
    <property type="entry name" value="Domain of unknown function DUF4159"/>
    <property type="match status" value="2"/>
</dbReference>
<dbReference type="InterPro" id="IPR025297">
    <property type="entry name" value="DUF4159"/>
</dbReference>
<proteinExistence type="predicted"/>
<evidence type="ECO:0000259" key="3">
    <source>
        <dbReference type="Pfam" id="PF13709"/>
    </source>
</evidence>
<sequence precursor="true">MKTLGRILFPLFAAVCVCGAAQDEDAWLKPLGQPPKAAPRRISGGESLPPLPLPATPLRRTERKRQPSPPTLVTKVMWGETASFQFEDGKSMEVADWNQCPSDVQSILHKARGPLQVRYGYETAPIAAFHGDPARTPLLLFSGSRSIRFDEDQLRKLRAYVLRGGMIVADNIAGSPFFYQSFREAMLKAFPELAVREIPDDHPVYHMLAEVRHVHYPRNRESNEPYLEGMYVGSRIGVLISRYGLGCGWDNHHVPFIDEAVFYDVPSASQIGINLIAYAVGYAETARREAEPEWFGSLDEQDPTDQFVFAQLRHEGAWNVHPGGAAALLRRLERDTSMRVSLKRVAVDPGKDDLSGYTFLYLTGLDDFRWSDTEAARLRGFLNSSGTLLINNGLGLSTFDRAVRRELQKVLPGAELVEIPAGHPVYHAVFPVRSVRYTPAATPDREAAPKLYGVRLHGDLRVIYSPYDIEAGWQGGDHPLAKALEPQSAMQLGVNIAMYAMTH</sequence>
<feature type="domain" description="DUF4159" evidence="3">
    <location>
        <begin position="309"/>
        <end position="501"/>
    </location>
</feature>
<evidence type="ECO:0000313" key="4">
    <source>
        <dbReference type="EMBL" id="AKJ63380.1"/>
    </source>
</evidence>
<dbReference type="STRING" id="1307763.L21SP4_00094"/>
<dbReference type="RefSeq" id="WP_052880819.1">
    <property type="nucleotide sequence ID" value="NZ_CP010904.1"/>
</dbReference>
<gene>
    <name evidence="4" type="ORF">L21SP4_00094</name>
</gene>
<protein>
    <recommendedName>
        <fullName evidence="3">DUF4159 domain-containing protein</fullName>
    </recommendedName>
</protein>
<dbReference type="EMBL" id="CP010904">
    <property type="protein sequence ID" value="AKJ63380.1"/>
    <property type="molecule type" value="Genomic_DNA"/>
</dbReference>
<dbReference type="Proteomes" id="UP000035268">
    <property type="component" value="Chromosome"/>
</dbReference>
<evidence type="ECO:0000256" key="1">
    <source>
        <dbReference type="SAM" id="MobiDB-lite"/>
    </source>
</evidence>
<keyword evidence="5" id="KW-1185">Reference proteome</keyword>
<reference evidence="4 5" key="2">
    <citation type="journal article" date="2016" name="ISME J.">
        <title>Characterization of the first cultured representative of Verrucomicrobia subdivision 5 indicates the proposal of a novel phylum.</title>
        <authorList>
            <person name="Spring S."/>
            <person name="Bunk B."/>
            <person name="Sproer C."/>
            <person name="Schumann P."/>
            <person name="Rohde M."/>
            <person name="Tindall B.J."/>
            <person name="Klenk H.P."/>
        </authorList>
    </citation>
    <scope>NUCLEOTIDE SEQUENCE [LARGE SCALE GENOMIC DNA]</scope>
    <source>
        <strain evidence="4 5">L21-Fru-AB</strain>
    </source>
</reference>
<organism evidence="4 5">
    <name type="scientific">Kiritimatiella glycovorans</name>
    <dbReference type="NCBI Taxonomy" id="1307763"/>
    <lineage>
        <taxon>Bacteria</taxon>
        <taxon>Pseudomonadati</taxon>
        <taxon>Kiritimatiellota</taxon>
        <taxon>Kiritimatiellia</taxon>
        <taxon>Kiritimatiellales</taxon>
        <taxon>Kiritimatiellaceae</taxon>
        <taxon>Kiritimatiella</taxon>
    </lineage>
</organism>
<name>A0A0G3EF35_9BACT</name>
<feature type="signal peptide" evidence="2">
    <location>
        <begin position="1"/>
        <end position="20"/>
    </location>
</feature>
<accession>A0A0G3EF35</accession>
<dbReference type="Pfam" id="PF13709">
    <property type="entry name" value="DUF4159"/>
    <property type="match status" value="2"/>
</dbReference>
<feature type="chain" id="PRO_5005184196" description="DUF4159 domain-containing protein" evidence="2">
    <location>
        <begin position="21"/>
        <end position="503"/>
    </location>
</feature>
<keyword evidence="2" id="KW-0732">Signal</keyword>